<proteinExistence type="predicted"/>
<evidence type="ECO:0000256" key="1">
    <source>
        <dbReference type="SAM" id="MobiDB-lite"/>
    </source>
</evidence>
<protein>
    <submittedName>
        <fullName evidence="2">Uncharacterized protein</fullName>
    </submittedName>
</protein>
<reference evidence="2 3" key="1">
    <citation type="submission" date="2018-12" db="EMBL/GenBank/DDBJ databases">
        <authorList>
            <consortium name="Pathogen Informatics"/>
        </authorList>
    </citation>
    <scope>NUCLEOTIDE SEQUENCE [LARGE SCALE GENOMIC DNA]</scope>
    <source>
        <strain evidence="2 3">NCTC10036</strain>
    </source>
</reference>
<accession>A0A3S4X4S7</accession>
<dbReference type="AlphaFoldDB" id="A0A3S4X4S7"/>
<gene>
    <name evidence="2" type="ORF">NCTC10036_02340</name>
</gene>
<dbReference type="Proteomes" id="UP000281904">
    <property type="component" value="Chromosome"/>
</dbReference>
<sequence>MNRQLFNTQHTDPRTATPGAYGTAPYIHPTPFKVDNAGG</sequence>
<name>A0A3S4X4S7_SERRU</name>
<evidence type="ECO:0000313" key="2">
    <source>
        <dbReference type="EMBL" id="VEI65549.1"/>
    </source>
</evidence>
<evidence type="ECO:0000313" key="3">
    <source>
        <dbReference type="Proteomes" id="UP000281904"/>
    </source>
</evidence>
<feature type="region of interest" description="Disordered" evidence="1">
    <location>
        <begin position="1"/>
        <end position="39"/>
    </location>
</feature>
<feature type="compositionally biased region" description="Polar residues" evidence="1">
    <location>
        <begin position="1"/>
        <end position="10"/>
    </location>
</feature>
<organism evidence="2 3">
    <name type="scientific">Serratia rubidaea</name>
    <name type="common">Serratia marinorubra</name>
    <dbReference type="NCBI Taxonomy" id="61652"/>
    <lineage>
        <taxon>Bacteria</taxon>
        <taxon>Pseudomonadati</taxon>
        <taxon>Pseudomonadota</taxon>
        <taxon>Gammaproteobacteria</taxon>
        <taxon>Enterobacterales</taxon>
        <taxon>Yersiniaceae</taxon>
        <taxon>Serratia</taxon>
    </lineage>
</organism>
<dbReference type="EMBL" id="LR134493">
    <property type="protein sequence ID" value="VEI65549.1"/>
    <property type="molecule type" value="Genomic_DNA"/>
</dbReference>